<keyword evidence="4" id="KW-1185">Reference proteome</keyword>
<dbReference type="InterPro" id="IPR000873">
    <property type="entry name" value="AMP-dep_synth/lig_dom"/>
</dbReference>
<dbReference type="Proteomes" id="UP001595075">
    <property type="component" value="Unassembled WGS sequence"/>
</dbReference>
<evidence type="ECO:0008006" key="5">
    <source>
        <dbReference type="Google" id="ProtNLM"/>
    </source>
</evidence>
<evidence type="ECO:0000259" key="1">
    <source>
        <dbReference type="Pfam" id="PF00501"/>
    </source>
</evidence>
<dbReference type="Pfam" id="PF00501">
    <property type="entry name" value="AMP-binding"/>
    <property type="match status" value="1"/>
</dbReference>
<organism evidence="3 4">
    <name type="scientific">Oculimacula yallundae</name>
    <dbReference type="NCBI Taxonomy" id="86028"/>
    <lineage>
        <taxon>Eukaryota</taxon>
        <taxon>Fungi</taxon>
        <taxon>Dikarya</taxon>
        <taxon>Ascomycota</taxon>
        <taxon>Pezizomycotina</taxon>
        <taxon>Leotiomycetes</taxon>
        <taxon>Helotiales</taxon>
        <taxon>Ploettnerulaceae</taxon>
        <taxon>Oculimacula</taxon>
    </lineage>
</organism>
<evidence type="ECO:0000313" key="4">
    <source>
        <dbReference type="Proteomes" id="UP001595075"/>
    </source>
</evidence>
<dbReference type="PROSITE" id="PS00455">
    <property type="entry name" value="AMP_BINDING"/>
    <property type="match status" value="1"/>
</dbReference>
<dbReference type="PANTHER" id="PTHR24096:SF422">
    <property type="entry name" value="BCDNA.GH02901"/>
    <property type="match status" value="1"/>
</dbReference>
<evidence type="ECO:0000313" key="3">
    <source>
        <dbReference type="EMBL" id="KAL2062727.1"/>
    </source>
</evidence>
<dbReference type="InterPro" id="IPR042099">
    <property type="entry name" value="ANL_N_sf"/>
</dbReference>
<dbReference type="Gene3D" id="3.30.300.30">
    <property type="match status" value="1"/>
</dbReference>
<comment type="caution">
    <text evidence="3">The sequence shown here is derived from an EMBL/GenBank/DDBJ whole genome shotgun (WGS) entry which is preliminary data.</text>
</comment>
<dbReference type="SUPFAM" id="SSF56801">
    <property type="entry name" value="Acetyl-CoA synthetase-like"/>
    <property type="match status" value="1"/>
</dbReference>
<protein>
    <recommendedName>
        <fullName evidence="5">4-coumarate--CoA ligase</fullName>
    </recommendedName>
</protein>
<dbReference type="PANTHER" id="PTHR24096">
    <property type="entry name" value="LONG-CHAIN-FATTY-ACID--COA LIGASE"/>
    <property type="match status" value="1"/>
</dbReference>
<dbReference type="Pfam" id="PF13193">
    <property type="entry name" value="AMP-binding_C"/>
    <property type="match status" value="1"/>
</dbReference>
<feature type="domain" description="AMP-binding enzyme C-terminal" evidence="2">
    <location>
        <begin position="461"/>
        <end position="544"/>
    </location>
</feature>
<reference evidence="3 4" key="1">
    <citation type="journal article" date="2024" name="Commun. Biol.">
        <title>Comparative genomic analysis of thermophilic fungi reveals convergent evolutionary adaptations and gene losses.</title>
        <authorList>
            <person name="Steindorff A.S."/>
            <person name="Aguilar-Pontes M.V."/>
            <person name="Robinson A.J."/>
            <person name="Andreopoulos B."/>
            <person name="LaButti K."/>
            <person name="Kuo A."/>
            <person name="Mondo S."/>
            <person name="Riley R."/>
            <person name="Otillar R."/>
            <person name="Haridas S."/>
            <person name="Lipzen A."/>
            <person name="Grimwood J."/>
            <person name="Schmutz J."/>
            <person name="Clum A."/>
            <person name="Reid I.D."/>
            <person name="Moisan M.C."/>
            <person name="Butler G."/>
            <person name="Nguyen T.T.M."/>
            <person name="Dewar K."/>
            <person name="Conant G."/>
            <person name="Drula E."/>
            <person name="Henrissat B."/>
            <person name="Hansel C."/>
            <person name="Singer S."/>
            <person name="Hutchinson M.I."/>
            <person name="de Vries R.P."/>
            <person name="Natvig D.O."/>
            <person name="Powell A.J."/>
            <person name="Tsang A."/>
            <person name="Grigoriev I.V."/>
        </authorList>
    </citation>
    <scope>NUCLEOTIDE SEQUENCE [LARGE SCALE GENOMIC DNA]</scope>
    <source>
        <strain evidence="3 4">CBS 494.80</strain>
    </source>
</reference>
<feature type="domain" description="AMP-dependent synthetase/ligase" evidence="1">
    <location>
        <begin position="35"/>
        <end position="410"/>
    </location>
</feature>
<accession>A0ABR4BZ74</accession>
<dbReference type="InterPro" id="IPR025110">
    <property type="entry name" value="AMP-bd_C"/>
</dbReference>
<name>A0ABR4BZ74_9HELO</name>
<dbReference type="EMBL" id="JAZHXI010000016">
    <property type="protein sequence ID" value="KAL2062727.1"/>
    <property type="molecule type" value="Genomic_DNA"/>
</dbReference>
<gene>
    <name evidence="3" type="ORF">VTL71DRAFT_5799</name>
</gene>
<dbReference type="InterPro" id="IPR020845">
    <property type="entry name" value="AMP-binding_CS"/>
</dbReference>
<evidence type="ECO:0000259" key="2">
    <source>
        <dbReference type="Pfam" id="PF13193"/>
    </source>
</evidence>
<dbReference type="Gene3D" id="3.40.50.12780">
    <property type="entry name" value="N-terminal domain of ligase-like"/>
    <property type="match status" value="1"/>
</dbReference>
<proteinExistence type="predicted"/>
<dbReference type="InterPro" id="IPR045851">
    <property type="entry name" value="AMP-bd_C_sf"/>
</dbReference>
<sequence>MLFKSSHRDIDIPTDLTTYSFLFNSNNKYFQAQSRASPEKGYTNTATLSRLMHSEIQSLASNISTALILKHGLKPGDVVSICSPNTIQYPAIMYGIMRAGGIPALSSPGFGEEEMMHVFKTVDCKLVFCPSETVSVVRGALRELGRKDACVISIDGEPGSGSSSIVKNLNDLIHEGQESRQVNAWEVPRGKRNSEVSALLCFSSGTTGLPKAVSNAVMISHHNVIAQCLQLIPTTSSDHKTVLGLLPFYHITGVVKMLVLPFVIGAEVVILPQFTMKGLLSTIERYQIAEVQVVPPIIIRLVHDPIVRDYDLSCIKRFASGAAPISEKVLQLLEKRFPGRGFKQGYGMTESTGCITTHPLDKHAFKYARTGGTLVANTIVKVVDDLGRLVGVDEQGEILAKGPQIFPGYLNNPTATASAFDDEGFLHTGDIGSINAEGCIVIHDRIKEMIKVKGVQVAPAELEDLLLGHELVEDCAVIGIPDDYTGERPFGFVVLKQQNGEHCTRTKAVAEELLMEYVKAKKGRGKWLVGVRLVESIPKSASGKILRRVLREEHSRKVARSKSKL</sequence>